<evidence type="ECO:0000256" key="8">
    <source>
        <dbReference type="ARBA" id="ARBA00022989"/>
    </source>
</evidence>
<dbReference type="GO" id="GO:0016705">
    <property type="term" value="F:oxidoreductase activity, acting on paired donors, with incorporation or reduction of molecular oxygen"/>
    <property type="evidence" value="ECO:0007669"/>
    <property type="project" value="InterPro"/>
</dbReference>
<feature type="transmembrane region" description="Helical" evidence="14">
    <location>
        <begin position="16"/>
        <end position="37"/>
    </location>
</feature>
<dbReference type="InterPro" id="IPR002403">
    <property type="entry name" value="Cyt_P450_E_grp-IV"/>
</dbReference>
<dbReference type="InterPro" id="IPR050121">
    <property type="entry name" value="Cytochrome_P450_monoxygenase"/>
</dbReference>
<dbReference type="PANTHER" id="PTHR24305">
    <property type="entry name" value="CYTOCHROME P450"/>
    <property type="match status" value="1"/>
</dbReference>
<dbReference type="GO" id="GO:0020037">
    <property type="term" value="F:heme binding"/>
    <property type="evidence" value="ECO:0007669"/>
    <property type="project" value="InterPro"/>
</dbReference>
<keyword evidence="11" id="KW-0503">Monooxygenase</keyword>
<dbReference type="OrthoDB" id="1470350at2759"/>
<dbReference type="InterPro" id="IPR001128">
    <property type="entry name" value="Cyt_P450"/>
</dbReference>
<evidence type="ECO:0000256" key="10">
    <source>
        <dbReference type="ARBA" id="ARBA00023004"/>
    </source>
</evidence>
<dbReference type="AlphaFoldDB" id="A0A409W510"/>
<keyword evidence="7 13" id="KW-0479">Metal-binding</keyword>
<dbReference type="InterPro" id="IPR036396">
    <property type="entry name" value="Cyt_P450_sf"/>
</dbReference>
<feature type="binding site" description="axial binding residue" evidence="13">
    <location>
        <position position="487"/>
    </location>
    <ligand>
        <name>heme</name>
        <dbReference type="ChEBI" id="CHEBI:30413"/>
    </ligand>
    <ligandPart>
        <name>Fe</name>
        <dbReference type="ChEBI" id="CHEBI:18248"/>
    </ligandPart>
</feature>
<evidence type="ECO:0000256" key="4">
    <source>
        <dbReference type="ARBA" id="ARBA00010617"/>
    </source>
</evidence>
<evidence type="ECO:0008006" key="17">
    <source>
        <dbReference type="Google" id="ProtNLM"/>
    </source>
</evidence>
<evidence type="ECO:0000256" key="7">
    <source>
        <dbReference type="ARBA" id="ARBA00022723"/>
    </source>
</evidence>
<evidence type="ECO:0000256" key="12">
    <source>
        <dbReference type="ARBA" id="ARBA00023136"/>
    </source>
</evidence>
<evidence type="ECO:0000256" key="9">
    <source>
        <dbReference type="ARBA" id="ARBA00023002"/>
    </source>
</evidence>
<evidence type="ECO:0000256" key="3">
    <source>
        <dbReference type="ARBA" id="ARBA00004721"/>
    </source>
</evidence>
<comment type="caution">
    <text evidence="15">The sequence shown here is derived from an EMBL/GenBank/DDBJ whole genome shotgun (WGS) entry which is preliminary data.</text>
</comment>
<comment type="cofactor">
    <cofactor evidence="1 13">
        <name>heme</name>
        <dbReference type="ChEBI" id="CHEBI:30413"/>
    </cofactor>
</comment>
<name>A0A409W510_9AGAR</name>
<keyword evidence="8 14" id="KW-1133">Transmembrane helix</keyword>
<keyword evidence="10 13" id="KW-0408">Iron</keyword>
<evidence type="ECO:0000256" key="11">
    <source>
        <dbReference type="ARBA" id="ARBA00023033"/>
    </source>
</evidence>
<comment type="similarity">
    <text evidence="4">Belongs to the cytochrome P450 family.</text>
</comment>
<comment type="pathway">
    <text evidence="3">Secondary metabolite biosynthesis; terpenoid biosynthesis.</text>
</comment>
<dbReference type="GO" id="GO:0016020">
    <property type="term" value="C:membrane"/>
    <property type="evidence" value="ECO:0007669"/>
    <property type="project" value="UniProtKB-SubCell"/>
</dbReference>
<dbReference type="GO" id="GO:0005506">
    <property type="term" value="F:iron ion binding"/>
    <property type="evidence" value="ECO:0007669"/>
    <property type="project" value="InterPro"/>
</dbReference>
<dbReference type="GO" id="GO:0004497">
    <property type="term" value="F:monooxygenase activity"/>
    <property type="evidence" value="ECO:0007669"/>
    <property type="project" value="UniProtKB-KW"/>
</dbReference>
<keyword evidence="9" id="KW-0560">Oxidoreductase</keyword>
<organism evidence="15 16">
    <name type="scientific">Panaeolus cyanescens</name>
    <dbReference type="NCBI Taxonomy" id="181874"/>
    <lineage>
        <taxon>Eukaryota</taxon>
        <taxon>Fungi</taxon>
        <taxon>Dikarya</taxon>
        <taxon>Basidiomycota</taxon>
        <taxon>Agaricomycotina</taxon>
        <taxon>Agaricomycetes</taxon>
        <taxon>Agaricomycetidae</taxon>
        <taxon>Agaricales</taxon>
        <taxon>Agaricineae</taxon>
        <taxon>Galeropsidaceae</taxon>
        <taxon>Panaeolus</taxon>
    </lineage>
</organism>
<gene>
    <name evidence="15" type="ORF">CVT24_008062</name>
</gene>
<evidence type="ECO:0000256" key="13">
    <source>
        <dbReference type="PIRSR" id="PIRSR602403-1"/>
    </source>
</evidence>
<evidence type="ECO:0000313" key="16">
    <source>
        <dbReference type="Proteomes" id="UP000284842"/>
    </source>
</evidence>
<dbReference type="PRINTS" id="PR00385">
    <property type="entry name" value="P450"/>
</dbReference>
<dbReference type="STRING" id="181874.A0A409W510"/>
<reference evidence="15 16" key="1">
    <citation type="journal article" date="2018" name="Evol. Lett.">
        <title>Horizontal gene cluster transfer increased hallucinogenic mushroom diversity.</title>
        <authorList>
            <person name="Reynolds H.T."/>
            <person name="Vijayakumar V."/>
            <person name="Gluck-Thaler E."/>
            <person name="Korotkin H.B."/>
            <person name="Matheny P.B."/>
            <person name="Slot J.C."/>
        </authorList>
    </citation>
    <scope>NUCLEOTIDE SEQUENCE [LARGE SCALE GENOMIC DNA]</scope>
    <source>
        <strain evidence="15 16">2629</strain>
    </source>
</reference>
<comment type="subcellular location">
    <subcellularLocation>
        <location evidence="2">Membrane</location>
    </subcellularLocation>
</comment>
<dbReference type="InParanoid" id="A0A409W510"/>
<keyword evidence="12 14" id="KW-0472">Membrane</keyword>
<evidence type="ECO:0000256" key="6">
    <source>
        <dbReference type="ARBA" id="ARBA00022692"/>
    </source>
</evidence>
<accession>A0A409W510</accession>
<evidence type="ECO:0000313" key="15">
    <source>
        <dbReference type="EMBL" id="PPQ73604.1"/>
    </source>
</evidence>
<sequence>MDYLNLSGIFSTSVRVIGLFGVTISVYGVTKLVIAVYRELTSPLRLLRGPPSRSFALGNFREIWDTGNDSRHEEWVKRYGSTMKYKGLFGVTRLYTVDLKAINHVVMNNYDYQKPEAAVYSLKQVTGDSGVLLVEGDAHKLQRKILNPAFGPQQMREIASVVVEKTIQLRDAWLSELAEEQGPKRIDALSWLSRATLDVIGLTGFNYDFEALTPDGPDKNELNRAFKTLFETGGELNVPAVLRSLFPIFRFLPVPGDAEAKIAFRNMFRISAELLRDTRARLQAESFDSASKGWRSRDMLSLLVRANAMPGIPEDQRLSDNDVLSQIPTFIIAGHETTSVGTCWALYALSRNKRVQNKLRKELLAFPSHLPTNDELHGLQYLDHVVRESLRLYAPIPATLRVAQKDDMLPLSKPIIDNHGVVRHEIPIKKGHMIMIPISHVNRTEEIWGEDATEFKPERWEEPSPTSGPIPSVWGNTLSFLNGPRACIGYRYALLEMKALLFTLIRAFEFELAVPANEISRVSTIVQRPVLTSDPDKHNQMPLLIRPVNSST</sequence>
<dbReference type="Proteomes" id="UP000284842">
    <property type="component" value="Unassembled WGS sequence"/>
</dbReference>
<proteinExistence type="inferred from homology"/>
<protein>
    <recommendedName>
        <fullName evidence="17">Cytochrome P450</fullName>
    </recommendedName>
</protein>
<dbReference type="CDD" id="cd11069">
    <property type="entry name" value="CYP_FUM15-like"/>
    <property type="match status" value="1"/>
</dbReference>
<keyword evidence="16" id="KW-1185">Reference proteome</keyword>
<dbReference type="EMBL" id="NHTK01005807">
    <property type="protein sequence ID" value="PPQ73604.1"/>
    <property type="molecule type" value="Genomic_DNA"/>
</dbReference>
<dbReference type="Gene3D" id="1.10.630.10">
    <property type="entry name" value="Cytochrome P450"/>
    <property type="match status" value="1"/>
</dbReference>
<evidence type="ECO:0000256" key="5">
    <source>
        <dbReference type="ARBA" id="ARBA00022617"/>
    </source>
</evidence>
<dbReference type="SUPFAM" id="SSF48264">
    <property type="entry name" value="Cytochrome P450"/>
    <property type="match status" value="1"/>
</dbReference>
<dbReference type="PRINTS" id="PR00465">
    <property type="entry name" value="EP450IV"/>
</dbReference>
<keyword evidence="5 13" id="KW-0349">Heme</keyword>
<evidence type="ECO:0000256" key="1">
    <source>
        <dbReference type="ARBA" id="ARBA00001971"/>
    </source>
</evidence>
<dbReference type="Pfam" id="PF00067">
    <property type="entry name" value="p450"/>
    <property type="match status" value="1"/>
</dbReference>
<evidence type="ECO:0000256" key="2">
    <source>
        <dbReference type="ARBA" id="ARBA00004370"/>
    </source>
</evidence>
<evidence type="ECO:0000256" key="14">
    <source>
        <dbReference type="SAM" id="Phobius"/>
    </source>
</evidence>
<keyword evidence="6 14" id="KW-0812">Transmembrane</keyword>
<dbReference type="PANTHER" id="PTHR24305:SF166">
    <property type="entry name" value="CYTOCHROME P450 12A4, MITOCHONDRIAL-RELATED"/>
    <property type="match status" value="1"/>
</dbReference>